<dbReference type="GO" id="GO:0004519">
    <property type="term" value="F:endonuclease activity"/>
    <property type="evidence" value="ECO:0007669"/>
    <property type="project" value="UniProtKB-KW"/>
</dbReference>
<accession>A0AAJ4N7C4</accession>
<organism evidence="2 3">
    <name type="scientific">Agrobacterium tumefaciens</name>
    <dbReference type="NCBI Taxonomy" id="358"/>
    <lineage>
        <taxon>Bacteria</taxon>
        <taxon>Pseudomonadati</taxon>
        <taxon>Pseudomonadota</taxon>
        <taxon>Alphaproteobacteria</taxon>
        <taxon>Hyphomicrobiales</taxon>
        <taxon>Rhizobiaceae</taxon>
        <taxon>Rhizobium/Agrobacterium group</taxon>
        <taxon>Agrobacterium</taxon>
        <taxon>Agrobacterium tumefaciens complex</taxon>
    </lineage>
</organism>
<keyword evidence="2" id="KW-0255">Endonuclease</keyword>
<protein>
    <submittedName>
        <fullName evidence="2">HNH endonuclease</fullName>
    </submittedName>
</protein>
<proteinExistence type="predicted"/>
<dbReference type="Proteomes" id="UP000663946">
    <property type="component" value="Plasmid pQ15_94_1"/>
</dbReference>
<gene>
    <name evidence="2" type="ORF">G6M86_25115</name>
</gene>
<reference evidence="2" key="1">
    <citation type="submission" date="2020-02" db="EMBL/GenBank/DDBJ databases">
        <title>Unexpected conservation and global transmission of agrobacterial virulence plasmids.</title>
        <authorList>
            <person name="Weisberg A.J."/>
            <person name="Davis E.W. II"/>
            <person name="Tabima J.R."/>
            <person name="Belcher M.S."/>
            <person name="Miller M."/>
            <person name="Kuo C.-H."/>
            <person name="Loper J.E."/>
            <person name="Grunwald N.J."/>
            <person name="Putnam M.L."/>
            <person name="Chang J.H."/>
        </authorList>
    </citation>
    <scope>NUCLEOTIDE SEQUENCE</scope>
    <source>
        <strain evidence="2">Q15/94</strain>
        <plasmid evidence="2">pQ15_94_1</plasmid>
    </source>
</reference>
<dbReference type="InterPro" id="IPR003615">
    <property type="entry name" value="HNH_nuc"/>
</dbReference>
<geneLocation type="plasmid" evidence="2 3">
    <name>pQ15_94_1</name>
</geneLocation>
<dbReference type="CDD" id="cd00085">
    <property type="entry name" value="HNHc"/>
    <property type="match status" value="1"/>
</dbReference>
<name>A0AAJ4N7C4_AGRTU</name>
<evidence type="ECO:0000313" key="2">
    <source>
        <dbReference type="EMBL" id="QTG16583.1"/>
    </source>
</evidence>
<keyword evidence="2" id="KW-0540">Nuclease</keyword>
<dbReference type="EMBL" id="CP049218">
    <property type="protein sequence ID" value="QTG16583.1"/>
    <property type="molecule type" value="Genomic_DNA"/>
</dbReference>
<keyword evidence="2" id="KW-0378">Hydrolase</keyword>
<evidence type="ECO:0000313" key="3">
    <source>
        <dbReference type="Proteomes" id="UP000663946"/>
    </source>
</evidence>
<feature type="domain" description="HNH nuclease" evidence="1">
    <location>
        <begin position="197"/>
        <end position="250"/>
    </location>
</feature>
<dbReference type="AlphaFoldDB" id="A0AAJ4N7C4"/>
<evidence type="ECO:0000259" key="1">
    <source>
        <dbReference type="Pfam" id="PF13391"/>
    </source>
</evidence>
<sequence length="303" mass="33164">MGFGVFIHRTDSIYDDSPAEQYQFPSQYLGRVQACVGDWVIYYEPRKVAATRGYFAVAKVAQVIPDPKASGMHLALIEPGSYLDFVNAVPFSGPDGVIERGVLNDAGRISGRAQAAVRPISAADFNRILSIGLAEDQPELPRSGEAIDTPTGAGFSGGIQAPFMFEEERVRVTQLSSRIVRDRLFRRLILQAYDKRCAITGLKLINGGGRAEVDAAHIRPVEADGPDILSNGIALSGTAHWMFDRGLIGLSDDLEVLVSRQANDRGSIQGLINKTGRAIVPAGVHERPHPQFLRWHRENTFKQ</sequence>
<dbReference type="Pfam" id="PF13391">
    <property type="entry name" value="HNH_2"/>
    <property type="match status" value="1"/>
</dbReference>
<dbReference type="RefSeq" id="WP_019565682.1">
    <property type="nucleotide sequence ID" value="NZ_CP049218.1"/>
</dbReference>
<keyword evidence="2" id="KW-0614">Plasmid</keyword>